<feature type="region of interest" description="Disordered" evidence="1">
    <location>
        <begin position="1"/>
        <end position="30"/>
    </location>
</feature>
<feature type="compositionally biased region" description="Polar residues" evidence="1">
    <location>
        <begin position="1"/>
        <end position="11"/>
    </location>
</feature>
<reference evidence="2 3" key="1">
    <citation type="submission" date="2023-05" db="EMBL/GenBank/DDBJ databases">
        <title>B98-5 Cell Line De Novo Hybrid Assembly: An Optical Mapping Approach.</title>
        <authorList>
            <person name="Kananen K."/>
            <person name="Auerbach J.A."/>
            <person name="Kautto E."/>
            <person name="Blachly J.S."/>
        </authorList>
    </citation>
    <scope>NUCLEOTIDE SEQUENCE [LARGE SCALE GENOMIC DNA]</scope>
    <source>
        <strain evidence="2">B95-8</strain>
        <tissue evidence="2">Cell line</tissue>
    </source>
</reference>
<evidence type="ECO:0000313" key="3">
    <source>
        <dbReference type="Proteomes" id="UP001266305"/>
    </source>
</evidence>
<dbReference type="EMBL" id="JASSZA010000003">
    <property type="protein sequence ID" value="KAK2115347.1"/>
    <property type="molecule type" value="Genomic_DNA"/>
</dbReference>
<sequence length="198" mass="21042">MNLHTSWNGTQGPAWPWQASSSKSFWPTGKGGHGRREFHCSGWASEGSDLVELLLGPRVQGGGGSSGSPTHDANIWYLASSKGLSHARMENGNDTNEKHPTSLTLDKNHALPASKTEAAVTPQEAGKKLAPSHTYEATPWCLSLLVSLRAWLLPPGCAAPVKLGEARNPGGLLEAVAGKQRRGAEEGSRQARLPLLIL</sequence>
<gene>
    <name evidence="2" type="ORF">P7K49_005973</name>
</gene>
<proteinExistence type="predicted"/>
<keyword evidence="3" id="KW-1185">Reference proteome</keyword>
<dbReference type="Proteomes" id="UP001266305">
    <property type="component" value="Unassembled WGS sequence"/>
</dbReference>
<accession>A0ABQ9W124</accession>
<comment type="caution">
    <text evidence="2">The sequence shown here is derived from an EMBL/GenBank/DDBJ whole genome shotgun (WGS) entry which is preliminary data.</text>
</comment>
<evidence type="ECO:0000256" key="1">
    <source>
        <dbReference type="SAM" id="MobiDB-lite"/>
    </source>
</evidence>
<name>A0ABQ9W124_SAGOE</name>
<evidence type="ECO:0000313" key="2">
    <source>
        <dbReference type="EMBL" id="KAK2115347.1"/>
    </source>
</evidence>
<organism evidence="2 3">
    <name type="scientific">Saguinus oedipus</name>
    <name type="common">Cotton-top tamarin</name>
    <name type="synonym">Oedipomidas oedipus</name>
    <dbReference type="NCBI Taxonomy" id="9490"/>
    <lineage>
        <taxon>Eukaryota</taxon>
        <taxon>Metazoa</taxon>
        <taxon>Chordata</taxon>
        <taxon>Craniata</taxon>
        <taxon>Vertebrata</taxon>
        <taxon>Euteleostomi</taxon>
        <taxon>Mammalia</taxon>
        <taxon>Eutheria</taxon>
        <taxon>Euarchontoglires</taxon>
        <taxon>Primates</taxon>
        <taxon>Haplorrhini</taxon>
        <taxon>Platyrrhini</taxon>
        <taxon>Cebidae</taxon>
        <taxon>Callitrichinae</taxon>
        <taxon>Saguinus</taxon>
    </lineage>
</organism>
<protein>
    <submittedName>
        <fullName evidence="2">Uncharacterized protein</fullName>
    </submittedName>
</protein>